<evidence type="ECO:0000313" key="2">
    <source>
        <dbReference type="EMBL" id="CAI9165569.1"/>
    </source>
</evidence>
<gene>
    <name evidence="2" type="ORF">MRATA1EN1_LOCUS14531</name>
</gene>
<protein>
    <submittedName>
        <fullName evidence="2">Uncharacterized protein</fullName>
    </submittedName>
</protein>
<proteinExistence type="predicted"/>
<feature type="region of interest" description="Disordered" evidence="1">
    <location>
        <begin position="93"/>
        <end position="118"/>
    </location>
</feature>
<feature type="region of interest" description="Disordered" evidence="1">
    <location>
        <begin position="1"/>
        <end position="26"/>
    </location>
</feature>
<name>A0ABN8Z0W9_RANTA</name>
<reference evidence="2" key="1">
    <citation type="submission" date="2023-04" db="EMBL/GenBank/DDBJ databases">
        <authorList>
            <consortium name="ELIXIR-Norway"/>
        </authorList>
    </citation>
    <scope>NUCLEOTIDE SEQUENCE [LARGE SCALE GENOMIC DNA]</scope>
</reference>
<accession>A0ABN8Z0W9</accession>
<evidence type="ECO:0000256" key="1">
    <source>
        <dbReference type="SAM" id="MobiDB-lite"/>
    </source>
</evidence>
<sequence length="118" mass="12779">MQDNFHQSHHHGQLIPMPQPPQDREPCVSVPCDVCVCVCARTRVQQRPEGEQSRPPVVRASSPVTAPHIKLLPLCPDRLLLGPLVTAASSGPLLPGRGTWRGFQPHRPPPSGVSPLGL</sequence>
<evidence type="ECO:0000313" key="3">
    <source>
        <dbReference type="Proteomes" id="UP001176941"/>
    </source>
</evidence>
<organism evidence="2 3">
    <name type="scientific">Rangifer tarandus platyrhynchus</name>
    <name type="common">Svalbard reindeer</name>
    <dbReference type="NCBI Taxonomy" id="3082113"/>
    <lineage>
        <taxon>Eukaryota</taxon>
        <taxon>Metazoa</taxon>
        <taxon>Chordata</taxon>
        <taxon>Craniata</taxon>
        <taxon>Vertebrata</taxon>
        <taxon>Euteleostomi</taxon>
        <taxon>Mammalia</taxon>
        <taxon>Eutheria</taxon>
        <taxon>Laurasiatheria</taxon>
        <taxon>Artiodactyla</taxon>
        <taxon>Ruminantia</taxon>
        <taxon>Pecora</taxon>
        <taxon>Cervidae</taxon>
        <taxon>Odocoileinae</taxon>
        <taxon>Rangifer</taxon>
    </lineage>
</organism>
<dbReference type="Proteomes" id="UP001176941">
    <property type="component" value="Chromosome 24"/>
</dbReference>
<keyword evidence="3" id="KW-1185">Reference proteome</keyword>
<dbReference type="EMBL" id="OX459960">
    <property type="protein sequence ID" value="CAI9165569.1"/>
    <property type="molecule type" value="Genomic_DNA"/>
</dbReference>